<evidence type="ECO:0000313" key="5">
    <source>
        <dbReference type="EMBL" id="MPM16288.1"/>
    </source>
</evidence>
<protein>
    <recommendedName>
        <fullName evidence="6">2-methylcitrate dehydratase</fullName>
    </recommendedName>
</protein>
<evidence type="ECO:0008006" key="6">
    <source>
        <dbReference type="Google" id="ProtNLM"/>
    </source>
</evidence>
<dbReference type="GO" id="GO:0016829">
    <property type="term" value="F:lyase activity"/>
    <property type="evidence" value="ECO:0007669"/>
    <property type="project" value="InterPro"/>
</dbReference>
<dbReference type="SUPFAM" id="SSF103378">
    <property type="entry name" value="2-methylcitrate dehydratase PrpD"/>
    <property type="match status" value="1"/>
</dbReference>
<dbReference type="PANTHER" id="PTHR16943">
    <property type="entry name" value="2-METHYLCITRATE DEHYDRATASE-RELATED"/>
    <property type="match status" value="1"/>
</dbReference>
<evidence type="ECO:0000256" key="2">
    <source>
        <dbReference type="SAM" id="MobiDB-lite"/>
    </source>
</evidence>
<evidence type="ECO:0000259" key="4">
    <source>
        <dbReference type="Pfam" id="PF19305"/>
    </source>
</evidence>
<dbReference type="Pfam" id="PF03972">
    <property type="entry name" value="MmgE_PrpD_N"/>
    <property type="match status" value="1"/>
</dbReference>
<comment type="caution">
    <text evidence="5">The sequence shown here is derived from an EMBL/GenBank/DDBJ whole genome shotgun (WGS) entry which is preliminary data.</text>
</comment>
<feature type="region of interest" description="Disordered" evidence="2">
    <location>
        <begin position="1"/>
        <end position="21"/>
    </location>
</feature>
<name>A0A644XKK3_9ZZZZ</name>
<dbReference type="InterPro" id="IPR005656">
    <property type="entry name" value="MmgE_PrpD"/>
</dbReference>
<feature type="domain" description="MmgE/PrpD C-terminal" evidence="4">
    <location>
        <begin position="302"/>
        <end position="464"/>
    </location>
</feature>
<dbReference type="InterPro" id="IPR045337">
    <property type="entry name" value="MmgE_PrpD_C"/>
</dbReference>
<dbReference type="InterPro" id="IPR042188">
    <property type="entry name" value="MmgE/PrpD_sf_2"/>
</dbReference>
<dbReference type="Pfam" id="PF19305">
    <property type="entry name" value="MmgE_PrpD_C"/>
    <property type="match status" value="1"/>
</dbReference>
<dbReference type="PANTHER" id="PTHR16943:SF8">
    <property type="entry name" value="2-METHYLCITRATE DEHYDRATASE"/>
    <property type="match status" value="1"/>
</dbReference>
<proteinExistence type="inferred from homology"/>
<evidence type="ECO:0000259" key="3">
    <source>
        <dbReference type="Pfam" id="PF03972"/>
    </source>
</evidence>
<comment type="similarity">
    <text evidence="1">Belongs to the PrpD family.</text>
</comment>
<gene>
    <name evidence="5" type="ORF">SDC9_62666</name>
</gene>
<sequence>MGRGGEAVGCSRGLTGTAMTHSDPQLTQAAGLSAQLADYAVGFQLDQVPQEVRTRATHLMLDALGIALASTQWDFSHKTLAGLRELAGPGGDVPVIGYGQNLPMRDAVVMNALLIHGLDYDDTHPSGVIHATTSVLPASLGLATRLGASGRELLMAYVLGMETATRIGSAAKSGFHQVGFHPTGLVGTFGCTLAATKLLQMDRQGTVNAQGIALSVASGSLECLEDGAWTKRLHPGWGAAAGITAATLAKNGFVGPKAAYEGRFGLFASHLGALLDQCDLGMVTAGLGEEWETLNVAIKPVPACHFTHAFADAAGILSKQWNGADVKRIIAKVPTGAMKAVCEPVENKLRPSNAYEAQFSVPYSVATGLRFGRFSLDALDQAAWQDPDTLALAAKVECVPDPTADFPRYFGGEVIIELADGRTLRHAEPINRGAPGRPISNEDIVIKFYENAQRAVSRAHADHVLNAILGIEGGNAADLSRLLGVQARMENQQ</sequence>
<dbReference type="AlphaFoldDB" id="A0A644XKK3"/>
<evidence type="ECO:0000256" key="1">
    <source>
        <dbReference type="ARBA" id="ARBA00006174"/>
    </source>
</evidence>
<dbReference type="InterPro" id="IPR042183">
    <property type="entry name" value="MmgE/PrpD_sf_1"/>
</dbReference>
<dbReference type="Gene3D" id="3.30.1330.120">
    <property type="entry name" value="2-methylcitrate dehydratase PrpD"/>
    <property type="match status" value="1"/>
</dbReference>
<reference evidence="5" key="1">
    <citation type="submission" date="2019-08" db="EMBL/GenBank/DDBJ databases">
        <authorList>
            <person name="Kucharzyk K."/>
            <person name="Murdoch R.W."/>
            <person name="Higgins S."/>
            <person name="Loffler F."/>
        </authorList>
    </citation>
    <scope>NUCLEOTIDE SEQUENCE</scope>
</reference>
<organism evidence="5">
    <name type="scientific">bioreactor metagenome</name>
    <dbReference type="NCBI Taxonomy" id="1076179"/>
    <lineage>
        <taxon>unclassified sequences</taxon>
        <taxon>metagenomes</taxon>
        <taxon>ecological metagenomes</taxon>
    </lineage>
</organism>
<accession>A0A644XKK3</accession>
<dbReference type="InterPro" id="IPR045336">
    <property type="entry name" value="MmgE_PrpD_N"/>
</dbReference>
<feature type="domain" description="MmgE/PrpD N-terminal" evidence="3">
    <location>
        <begin position="35"/>
        <end position="271"/>
    </location>
</feature>
<dbReference type="InterPro" id="IPR036148">
    <property type="entry name" value="MmgE/PrpD_sf"/>
</dbReference>
<dbReference type="EMBL" id="VSSQ01002584">
    <property type="protein sequence ID" value="MPM16288.1"/>
    <property type="molecule type" value="Genomic_DNA"/>
</dbReference>
<dbReference type="Gene3D" id="1.10.4100.10">
    <property type="entry name" value="2-methylcitrate dehydratase PrpD"/>
    <property type="match status" value="1"/>
</dbReference>